<evidence type="ECO:0000313" key="2">
    <source>
        <dbReference type="EMBL" id="KKM72579.1"/>
    </source>
</evidence>
<sequence>MTKRNKNKDEDDEEDDPFDFFKYFADPNKFSSEMNKFVADPNNIFNSKQFRQLFKEIFEKISKNLPSELQGLSPEDIRKEFMKNKSKFFKGPFMYGFNINIGKDGKPTIDSFGNIKPKPYSGKPVVKSNREPLIEVSEEKDHIVVIAEMPGVERDDIELKATNRSLTISTKENAHRHYYKEIELHSTINSDVAKARYVNGILEVRLERIDETHTNIKIE</sequence>
<dbReference type="EMBL" id="LAZR01009444">
    <property type="protein sequence ID" value="KKM72579.1"/>
    <property type="molecule type" value="Genomic_DNA"/>
</dbReference>
<proteinExistence type="predicted"/>
<feature type="domain" description="SHSP" evidence="1">
    <location>
        <begin position="124"/>
        <end position="219"/>
    </location>
</feature>
<dbReference type="PROSITE" id="PS01031">
    <property type="entry name" value="SHSP"/>
    <property type="match status" value="1"/>
</dbReference>
<reference evidence="2" key="1">
    <citation type="journal article" date="2015" name="Nature">
        <title>Complex archaea that bridge the gap between prokaryotes and eukaryotes.</title>
        <authorList>
            <person name="Spang A."/>
            <person name="Saw J.H."/>
            <person name="Jorgensen S.L."/>
            <person name="Zaremba-Niedzwiedzka K."/>
            <person name="Martijn J."/>
            <person name="Lind A.E."/>
            <person name="van Eijk R."/>
            <person name="Schleper C."/>
            <person name="Guy L."/>
            <person name="Ettema T.J."/>
        </authorList>
    </citation>
    <scope>NUCLEOTIDE SEQUENCE</scope>
</reference>
<dbReference type="Pfam" id="PF00011">
    <property type="entry name" value="HSP20"/>
    <property type="match status" value="1"/>
</dbReference>
<comment type="caution">
    <text evidence="2">The sequence shown here is derived from an EMBL/GenBank/DDBJ whole genome shotgun (WGS) entry which is preliminary data.</text>
</comment>
<dbReference type="NCBIfam" id="NF041800">
    <property type="entry name" value="Hsp20"/>
    <property type="match status" value="1"/>
</dbReference>
<gene>
    <name evidence="2" type="ORF">LCGC14_1419080</name>
</gene>
<accession>A0A0F9JRQ7</accession>
<dbReference type="InterPro" id="IPR008978">
    <property type="entry name" value="HSP20-like_chaperone"/>
</dbReference>
<protein>
    <recommendedName>
        <fullName evidence="1">SHSP domain-containing protein</fullName>
    </recommendedName>
</protein>
<organism evidence="2">
    <name type="scientific">marine sediment metagenome</name>
    <dbReference type="NCBI Taxonomy" id="412755"/>
    <lineage>
        <taxon>unclassified sequences</taxon>
        <taxon>metagenomes</taxon>
        <taxon>ecological metagenomes</taxon>
    </lineage>
</organism>
<dbReference type="Gene3D" id="2.60.40.790">
    <property type="match status" value="1"/>
</dbReference>
<name>A0A0F9JRQ7_9ZZZZ</name>
<evidence type="ECO:0000259" key="1">
    <source>
        <dbReference type="PROSITE" id="PS01031"/>
    </source>
</evidence>
<dbReference type="SUPFAM" id="SSF49764">
    <property type="entry name" value="HSP20-like chaperones"/>
    <property type="match status" value="1"/>
</dbReference>
<dbReference type="CDD" id="cd06464">
    <property type="entry name" value="ACD_sHsps-like"/>
    <property type="match status" value="1"/>
</dbReference>
<dbReference type="AlphaFoldDB" id="A0A0F9JRQ7"/>
<dbReference type="InterPro" id="IPR002068">
    <property type="entry name" value="A-crystallin/Hsp20_dom"/>
</dbReference>